<dbReference type="GO" id="GO:0009534">
    <property type="term" value="C:chloroplast thylakoid"/>
    <property type="evidence" value="ECO:0007669"/>
    <property type="project" value="TreeGrafter"/>
</dbReference>
<protein>
    <submittedName>
        <fullName evidence="2">Uncharacterized protein</fullName>
    </submittedName>
</protein>
<evidence type="ECO:0000256" key="1">
    <source>
        <dbReference type="SAM" id="Coils"/>
    </source>
</evidence>
<dbReference type="PANTHER" id="PTHR36734:SF1">
    <property type="entry name" value="OS02G0815300 PROTEIN"/>
    <property type="match status" value="1"/>
</dbReference>
<organism evidence="2 3">
    <name type="scientific">Fraxinus pennsylvanica</name>
    <dbReference type="NCBI Taxonomy" id="56036"/>
    <lineage>
        <taxon>Eukaryota</taxon>
        <taxon>Viridiplantae</taxon>
        <taxon>Streptophyta</taxon>
        <taxon>Embryophyta</taxon>
        <taxon>Tracheophyta</taxon>
        <taxon>Spermatophyta</taxon>
        <taxon>Magnoliopsida</taxon>
        <taxon>eudicotyledons</taxon>
        <taxon>Gunneridae</taxon>
        <taxon>Pentapetalae</taxon>
        <taxon>asterids</taxon>
        <taxon>lamiids</taxon>
        <taxon>Lamiales</taxon>
        <taxon>Oleaceae</taxon>
        <taxon>Oleeae</taxon>
        <taxon>Fraxinus</taxon>
    </lineage>
</organism>
<keyword evidence="1" id="KW-0175">Coiled coil</keyword>
<dbReference type="Proteomes" id="UP000834106">
    <property type="component" value="Chromosome 3"/>
</dbReference>
<proteinExistence type="predicted"/>
<dbReference type="EMBL" id="OU503038">
    <property type="protein sequence ID" value="CAI9758768.1"/>
    <property type="molecule type" value="Genomic_DNA"/>
</dbReference>
<feature type="coiled-coil region" evidence="1">
    <location>
        <begin position="65"/>
        <end position="121"/>
    </location>
</feature>
<dbReference type="PANTHER" id="PTHR36734">
    <property type="entry name" value="YCF37-LIKE PROTEIN"/>
    <property type="match status" value="1"/>
</dbReference>
<name>A0AAD1YWM7_9LAMI</name>
<gene>
    <name evidence="2" type="ORF">FPE_LOCUS6198</name>
</gene>
<evidence type="ECO:0000313" key="3">
    <source>
        <dbReference type="Proteomes" id="UP000834106"/>
    </source>
</evidence>
<reference evidence="2" key="1">
    <citation type="submission" date="2023-05" db="EMBL/GenBank/DDBJ databases">
        <authorList>
            <person name="Huff M."/>
        </authorList>
    </citation>
    <scope>NUCLEOTIDE SEQUENCE</scope>
</reference>
<accession>A0AAD1YWM7</accession>
<sequence length="163" mass="16847">MASTVLAQALPIRRVRNSHPDPRVAHTNRHASVALPSRRNCLLLLTATTALNALQKPSNAVDIPLFGLRQGLQKAEKEVKELVKEGFETADKGIVAAEKGIEAAEKGVEAAEKGIEVAEKEITTAASFGGLAQAGAVAGAEAVGILIATGIVNGIIGPEAKKS</sequence>
<evidence type="ECO:0000313" key="2">
    <source>
        <dbReference type="EMBL" id="CAI9758768.1"/>
    </source>
</evidence>
<keyword evidence="3" id="KW-1185">Reference proteome</keyword>
<dbReference type="AlphaFoldDB" id="A0AAD1YWM7"/>